<dbReference type="PANTHER" id="PTHR12469">
    <property type="entry name" value="PROTEIN EMI5 HOMOLOG, MITOCHONDRIAL"/>
    <property type="match status" value="1"/>
</dbReference>
<gene>
    <name evidence="4" type="ORF">K3248_04100</name>
</gene>
<dbReference type="Proteomes" id="UP000746918">
    <property type="component" value="Unassembled WGS sequence"/>
</dbReference>
<dbReference type="EMBL" id="JAIFRO010000003">
    <property type="protein sequence ID" value="MBX4335777.1"/>
    <property type="molecule type" value="Genomic_DNA"/>
</dbReference>
<name>A0ABS7I5W4_9HYPH</name>
<evidence type="ECO:0000256" key="3">
    <source>
        <dbReference type="ARBA" id="ARBA00023186"/>
    </source>
</evidence>
<proteinExistence type="inferred from homology"/>
<keyword evidence="5" id="KW-1185">Reference proteome</keyword>
<dbReference type="RefSeq" id="WP_220717094.1">
    <property type="nucleotide sequence ID" value="NZ_JAIFRO010000003.1"/>
</dbReference>
<reference evidence="4 5" key="1">
    <citation type="submission" date="2021-08" db="EMBL/GenBank/DDBJ databases">
        <title>Bartonella raoulti 094 sp. nov.</title>
        <authorList>
            <person name="Zgheib R."/>
            <person name="Hammoud A."/>
        </authorList>
    </citation>
    <scope>NUCLEOTIDE SEQUENCE [LARGE SCALE GENOMIC DNA]</scope>
    <source>
        <strain evidence="4 5">094</strain>
    </source>
</reference>
<accession>A0ABS7I5W4</accession>
<comment type="caution">
    <text evidence="4">The sequence shown here is derived from an EMBL/GenBank/DDBJ whole genome shotgun (WGS) entry which is preliminary data.</text>
</comment>
<dbReference type="InterPro" id="IPR005631">
    <property type="entry name" value="SDH"/>
</dbReference>
<sequence>MAVFVVNKNQLDARRRRLLFRAWHRGIREMDFIFGHYVDAHITEMSDETVSEFEYIMSFNDRDLLKWITGEILPPSEVDSLLFRDIANYYARLKFNEFRCLY</sequence>
<evidence type="ECO:0000256" key="2">
    <source>
        <dbReference type="ARBA" id="ARBA00019418"/>
    </source>
</evidence>
<dbReference type="SUPFAM" id="SSF109910">
    <property type="entry name" value="YgfY-like"/>
    <property type="match status" value="1"/>
</dbReference>
<keyword evidence="3" id="KW-0143">Chaperone</keyword>
<evidence type="ECO:0000313" key="5">
    <source>
        <dbReference type="Proteomes" id="UP000746918"/>
    </source>
</evidence>
<dbReference type="InterPro" id="IPR036714">
    <property type="entry name" value="SDH_sf"/>
</dbReference>
<evidence type="ECO:0000313" key="4">
    <source>
        <dbReference type="EMBL" id="MBX4335777.1"/>
    </source>
</evidence>
<dbReference type="PANTHER" id="PTHR12469:SF2">
    <property type="entry name" value="SUCCINATE DEHYDROGENASE ASSEMBLY FACTOR 2, MITOCHONDRIAL"/>
    <property type="match status" value="1"/>
</dbReference>
<comment type="similarity">
    <text evidence="1">Belongs to the SdhE FAD assembly factor family.</text>
</comment>
<dbReference type="Pfam" id="PF03937">
    <property type="entry name" value="Sdh5"/>
    <property type="match status" value="1"/>
</dbReference>
<evidence type="ECO:0000256" key="1">
    <source>
        <dbReference type="ARBA" id="ARBA00008571"/>
    </source>
</evidence>
<organism evidence="4 5">
    <name type="scientific">Bartonella raoultii</name>
    <dbReference type="NCBI Taxonomy" id="1457020"/>
    <lineage>
        <taxon>Bacteria</taxon>
        <taxon>Pseudomonadati</taxon>
        <taxon>Pseudomonadota</taxon>
        <taxon>Alphaproteobacteria</taxon>
        <taxon>Hyphomicrobiales</taxon>
        <taxon>Bartonellaceae</taxon>
        <taxon>Bartonella</taxon>
    </lineage>
</organism>
<dbReference type="Gene3D" id="1.10.150.250">
    <property type="entry name" value="Flavinator of succinate dehydrogenase"/>
    <property type="match status" value="1"/>
</dbReference>
<protein>
    <recommendedName>
        <fullName evidence="2">FAD assembly factor SdhE</fullName>
    </recommendedName>
</protein>